<reference evidence="2 3" key="1">
    <citation type="journal article" date="2018" name="New Phytol.">
        <title>Phylogenomics of Endogonaceae and evolution of mycorrhizas within Mucoromycota.</title>
        <authorList>
            <person name="Chang Y."/>
            <person name="Desiro A."/>
            <person name="Na H."/>
            <person name="Sandor L."/>
            <person name="Lipzen A."/>
            <person name="Clum A."/>
            <person name="Barry K."/>
            <person name="Grigoriev I.V."/>
            <person name="Martin F.M."/>
            <person name="Stajich J.E."/>
            <person name="Smith M.E."/>
            <person name="Bonito G."/>
            <person name="Spatafora J.W."/>
        </authorList>
    </citation>
    <scope>NUCLEOTIDE SEQUENCE [LARGE SCALE GENOMIC DNA]</scope>
    <source>
        <strain evidence="2 3">AD002</strain>
    </source>
</reference>
<accession>A0A433QEN4</accession>
<evidence type="ECO:0000313" key="3">
    <source>
        <dbReference type="Proteomes" id="UP000274822"/>
    </source>
</evidence>
<feature type="region of interest" description="Disordered" evidence="1">
    <location>
        <begin position="1"/>
        <end position="69"/>
    </location>
</feature>
<protein>
    <submittedName>
        <fullName evidence="2">Uncharacterized protein</fullName>
    </submittedName>
</protein>
<organism evidence="2 3">
    <name type="scientific">Jimgerdemannia flammicorona</name>
    <dbReference type="NCBI Taxonomy" id="994334"/>
    <lineage>
        <taxon>Eukaryota</taxon>
        <taxon>Fungi</taxon>
        <taxon>Fungi incertae sedis</taxon>
        <taxon>Mucoromycota</taxon>
        <taxon>Mucoromycotina</taxon>
        <taxon>Endogonomycetes</taxon>
        <taxon>Endogonales</taxon>
        <taxon>Endogonaceae</taxon>
        <taxon>Jimgerdemannia</taxon>
    </lineage>
</organism>
<evidence type="ECO:0000256" key="1">
    <source>
        <dbReference type="SAM" id="MobiDB-lite"/>
    </source>
</evidence>
<dbReference type="Proteomes" id="UP000274822">
    <property type="component" value="Unassembled WGS sequence"/>
</dbReference>
<feature type="compositionally biased region" description="Basic and acidic residues" evidence="1">
    <location>
        <begin position="9"/>
        <end position="24"/>
    </location>
</feature>
<comment type="caution">
    <text evidence="2">The sequence shown here is derived from an EMBL/GenBank/DDBJ whole genome shotgun (WGS) entry which is preliminary data.</text>
</comment>
<sequence length="113" mass="13286">MAKPKKSTKKFEKNHLRHTIEQRKKVQKFKKQIQKHDGKKDKRPAGPNGGHSKQPRRESKEDDEERGMFCVHRDSNYVLIADSDEPVDDEDNDEIEKGAEEIDEKYVFLCNFT</sequence>
<dbReference type="AlphaFoldDB" id="A0A433QEN4"/>
<keyword evidence="3" id="KW-1185">Reference proteome</keyword>
<feature type="compositionally biased region" description="Basic and acidic residues" evidence="1">
    <location>
        <begin position="34"/>
        <end position="44"/>
    </location>
</feature>
<gene>
    <name evidence="2" type="ORF">BC938DRAFT_482068</name>
</gene>
<dbReference type="EMBL" id="RBNJ01006822">
    <property type="protein sequence ID" value="RUS28285.1"/>
    <property type="molecule type" value="Genomic_DNA"/>
</dbReference>
<proteinExistence type="predicted"/>
<name>A0A433QEN4_9FUNG</name>
<evidence type="ECO:0000313" key="2">
    <source>
        <dbReference type="EMBL" id="RUS28285.1"/>
    </source>
</evidence>